<evidence type="ECO:0000313" key="1">
    <source>
        <dbReference type="EMBL" id="VVN49841.1"/>
    </source>
</evidence>
<sequence>MTHHPKGGMCCACQHARRDCSALPFKSMPPIQHDTSTIIVRCTDFKRQL</sequence>
<dbReference type="AlphaFoldDB" id="A0A5E6YCX9"/>
<dbReference type="EMBL" id="CABVHO010000001">
    <property type="protein sequence ID" value="VVN49841.1"/>
    <property type="molecule type" value="Genomic_DNA"/>
</dbReference>
<dbReference type="RefSeq" id="WP_191623781.1">
    <property type="nucleotide sequence ID" value="NZ_CABVHO010000001.1"/>
</dbReference>
<proteinExistence type="predicted"/>
<gene>
    <name evidence="1" type="ORF">PS685_00102</name>
</gene>
<reference evidence="1 2" key="1">
    <citation type="submission" date="2019-09" db="EMBL/GenBank/DDBJ databases">
        <authorList>
            <person name="Chandra G."/>
            <person name="Truman W A."/>
        </authorList>
    </citation>
    <scope>NUCLEOTIDE SEQUENCE [LARGE SCALE GENOMIC DNA]</scope>
    <source>
        <strain evidence="1">PS685</strain>
    </source>
</reference>
<protein>
    <submittedName>
        <fullName evidence="1">Uncharacterized protein</fullName>
    </submittedName>
</protein>
<accession>A0A5E6YCX9</accession>
<evidence type="ECO:0000313" key="2">
    <source>
        <dbReference type="Proteomes" id="UP000326437"/>
    </source>
</evidence>
<dbReference type="Proteomes" id="UP000326437">
    <property type="component" value="Unassembled WGS sequence"/>
</dbReference>
<organism evidence="1 2">
    <name type="scientific">Pseudomonas fluorescens</name>
    <dbReference type="NCBI Taxonomy" id="294"/>
    <lineage>
        <taxon>Bacteria</taxon>
        <taxon>Pseudomonadati</taxon>
        <taxon>Pseudomonadota</taxon>
        <taxon>Gammaproteobacteria</taxon>
        <taxon>Pseudomonadales</taxon>
        <taxon>Pseudomonadaceae</taxon>
        <taxon>Pseudomonas</taxon>
    </lineage>
</organism>
<name>A0A5E6YCX9_PSEFL</name>